<keyword evidence="3" id="KW-1185">Reference proteome</keyword>
<gene>
    <name evidence="2" type="ORF">Msi02_79250</name>
</gene>
<protein>
    <submittedName>
        <fullName evidence="2">Uncharacterized protein</fullName>
    </submittedName>
</protein>
<sequence length="70" mass="7542">MSGPVTPPARHLPRGAQAHDPYGDAIERGLLIGEVAAGLGRPADAGMDRLDRFVEQTIKIKRRSGHTISR</sequence>
<name>A0ABQ4H0C7_9ACTN</name>
<accession>A0ABQ4H0C7</accession>
<evidence type="ECO:0000313" key="2">
    <source>
        <dbReference type="EMBL" id="GIH67108.1"/>
    </source>
</evidence>
<reference evidence="2 3" key="1">
    <citation type="submission" date="2021-01" db="EMBL/GenBank/DDBJ databases">
        <title>Whole genome shotgun sequence of Microbispora siamensis NBRC 104113.</title>
        <authorList>
            <person name="Komaki H."/>
            <person name="Tamura T."/>
        </authorList>
    </citation>
    <scope>NUCLEOTIDE SEQUENCE [LARGE SCALE GENOMIC DNA]</scope>
    <source>
        <strain evidence="2 3">NBRC 104113</strain>
    </source>
</reference>
<evidence type="ECO:0000256" key="1">
    <source>
        <dbReference type="SAM" id="MobiDB-lite"/>
    </source>
</evidence>
<dbReference type="Proteomes" id="UP000660454">
    <property type="component" value="Unassembled WGS sequence"/>
</dbReference>
<proteinExistence type="predicted"/>
<evidence type="ECO:0000313" key="3">
    <source>
        <dbReference type="Proteomes" id="UP000660454"/>
    </source>
</evidence>
<organism evidence="2 3">
    <name type="scientific">Microbispora siamensis</name>
    <dbReference type="NCBI Taxonomy" id="564413"/>
    <lineage>
        <taxon>Bacteria</taxon>
        <taxon>Bacillati</taxon>
        <taxon>Actinomycetota</taxon>
        <taxon>Actinomycetes</taxon>
        <taxon>Streptosporangiales</taxon>
        <taxon>Streptosporangiaceae</taxon>
        <taxon>Microbispora</taxon>
    </lineage>
</organism>
<feature type="region of interest" description="Disordered" evidence="1">
    <location>
        <begin position="1"/>
        <end position="21"/>
    </location>
</feature>
<dbReference type="EMBL" id="BOOF01000067">
    <property type="protein sequence ID" value="GIH67108.1"/>
    <property type="molecule type" value="Genomic_DNA"/>
</dbReference>
<comment type="caution">
    <text evidence="2">The sequence shown here is derived from an EMBL/GenBank/DDBJ whole genome shotgun (WGS) entry which is preliminary data.</text>
</comment>